<gene>
    <name evidence="7" type="ORF">g.11671</name>
</gene>
<reference evidence="7" key="1">
    <citation type="submission" date="2015-12" db="EMBL/GenBank/DDBJ databases">
        <title>De novo transcriptome assembly of four potential Pierce s Disease insect vectors from Arizona vineyards.</title>
        <authorList>
            <person name="Tassone E.E."/>
        </authorList>
    </citation>
    <scope>NUCLEOTIDE SEQUENCE</scope>
</reference>
<feature type="non-terminal residue" evidence="7">
    <location>
        <position position="1"/>
    </location>
</feature>
<dbReference type="EMBL" id="GEDC01015998">
    <property type="protein sequence ID" value="JAS21300.1"/>
    <property type="molecule type" value="Transcribed_RNA"/>
</dbReference>
<dbReference type="GO" id="GO:0005524">
    <property type="term" value="F:ATP binding"/>
    <property type="evidence" value="ECO:0007669"/>
    <property type="project" value="UniProtKB-KW"/>
</dbReference>
<feature type="domain" description="AGC-kinase C-terminal" evidence="6">
    <location>
        <begin position="65"/>
        <end position="137"/>
    </location>
</feature>
<dbReference type="GO" id="GO:0004674">
    <property type="term" value="F:protein serine/threonine kinase activity"/>
    <property type="evidence" value="ECO:0007669"/>
    <property type="project" value="UniProtKB-KW"/>
</dbReference>
<keyword evidence="3" id="KW-0547">Nucleotide-binding</keyword>
<evidence type="ECO:0000256" key="2">
    <source>
        <dbReference type="ARBA" id="ARBA00022679"/>
    </source>
</evidence>
<keyword evidence="4" id="KW-0418">Kinase</keyword>
<feature type="non-terminal residue" evidence="7">
    <location>
        <position position="302"/>
    </location>
</feature>
<keyword evidence="5" id="KW-0067">ATP-binding</keyword>
<evidence type="ECO:0000256" key="5">
    <source>
        <dbReference type="ARBA" id="ARBA00022840"/>
    </source>
</evidence>
<keyword evidence="2" id="KW-0808">Transferase</keyword>
<evidence type="ECO:0000256" key="3">
    <source>
        <dbReference type="ARBA" id="ARBA00022741"/>
    </source>
</evidence>
<proteinExistence type="predicted"/>
<evidence type="ECO:0000259" key="6">
    <source>
        <dbReference type="PROSITE" id="PS51285"/>
    </source>
</evidence>
<dbReference type="AlphaFoldDB" id="A0A1B6D6J8"/>
<dbReference type="InterPro" id="IPR000961">
    <property type="entry name" value="AGC-kinase_C"/>
</dbReference>
<accession>A0A1B6D6J8</accession>
<dbReference type="PROSITE" id="PS51285">
    <property type="entry name" value="AGC_KINASE_CTER"/>
    <property type="match status" value="1"/>
</dbReference>
<organism evidence="7">
    <name type="scientific">Clastoptera arizonana</name>
    <name type="common">Arizona spittle bug</name>
    <dbReference type="NCBI Taxonomy" id="38151"/>
    <lineage>
        <taxon>Eukaryota</taxon>
        <taxon>Metazoa</taxon>
        <taxon>Ecdysozoa</taxon>
        <taxon>Arthropoda</taxon>
        <taxon>Hexapoda</taxon>
        <taxon>Insecta</taxon>
        <taxon>Pterygota</taxon>
        <taxon>Neoptera</taxon>
        <taxon>Paraneoptera</taxon>
        <taxon>Hemiptera</taxon>
        <taxon>Auchenorrhyncha</taxon>
        <taxon>Cercopoidea</taxon>
        <taxon>Clastopteridae</taxon>
        <taxon>Clastoptera</taxon>
    </lineage>
</organism>
<keyword evidence="1" id="KW-0723">Serine/threonine-protein kinase</keyword>
<name>A0A1B6D6J8_9HEMI</name>
<evidence type="ECO:0000256" key="1">
    <source>
        <dbReference type="ARBA" id="ARBA00022527"/>
    </source>
</evidence>
<evidence type="ECO:0000256" key="4">
    <source>
        <dbReference type="ARBA" id="ARBA00022777"/>
    </source>
</evidence>
<protein>
    <recommendedName>
        <fullName evidence="6">AGC-kinase C-terminal domain-containing protein</fullName>
    </recommendedName>
</protein>
<evidence type="ECO:0000313" key="7">
    <source>
        <dbReference type="EMBL" id="JAS21300.1"/>
    </source>
</evidence>
<sequence>LFLQNYHLIMDSSELSNTSRLNQTYNVVPPIQLSPNESLEVEEIAEKSWIVPPTPLSSPRLYGEESWTWDSPIKQNPPSPLVPYVQISSPNDSSSYDSQFAITSWATPKVPPPSPQEQHRIFPSFTQFKTDEFRTSQKLIPEPLKSDLQKELMAVRKKYIVTVHLVISLEVEKNDILKNIKEIRFFTEGLKDAYSQICSLVDILAEDLGPDTEDPLALRIREKELLFQRVEKFQKLMNRYEEVSNEIVFCLEVLNLMETEYETRAVVNKKELLATKDKNVMNYMKLHQQENTRKIISNDILI</sequence>